<dbReference type="GO" id="GO:0006612">
    <property type="term" value="P:protein targeting to membrane"/>
    <property type="evidence" value="ECO:0007669"/>
    <property type="project" value="TreeGrafter"/>
</dbReference>
<dbReference type="PROSITE" id="PS50216">
    <property type="entry name" value="DHHC"/>
    <property type="match status" value="1"/>
</dbReference>
<feature type="region of interest" description="Disordered" evidence="12">
    <location>
        <begin position="221"/>
        <end position="332"/>
    </location>
</feature>
<evidence type="ECO:0000256" key="2">
    <source>
        <dbReference type="ARBA" id="ARBA00022679"/>
    </source>
</evidence>
<sequence>MASHDEPVSPTGNVPTFSPPTSSTPDGQRPASVVSSHMTDIASEDEADGNASTSAPKTHQTRESGSVIRPETAKTAASSKIWGGARKNLGVGKRGSGISTTSSALGTSPSLTSRSHVPSLTSNAFFHPMSSQKLQAQRAGAARPLATTQPPPPPAPQPQFGDLPDNATDIDGSVIHDFAPSPVAQHGPPQFQHVMYSEEQRHLPSRGTDFTEHDTFDQATEATSPTGHYAGGSMSESVRPLRKASGPERAPPHLDLSGGASLRDLRNFPSPMLKTPRSFGSTFLPGMSDRDQGQSGENRNAAGVEKLASTASSPRLNPIDSQLRPKTESTAVQHKFSRERNYEYFEGNTMFFFGGRWQNTRQRPINVATGLFVVIPCVLFFVFEAPWLWRNISPAVPIIFAYLAYLCFSSFLHASISDPGILPRNLHQFPPLGPHEDPLRVDPPTNDWTLIKSAEPTAAAMEFPVKHCRTCNIWRPPRAHHCRLCDNCVETHDHHCVWLNNCVGKRNYRYFFTFVSSATILSLYLIGASLAQLIVYMNQKNISFAKSVDHFRVSLALVILGVFAFLYPAALMGYHIFLMARGETTREFMNSHKFTKSERYRPFDQASFWRNILAVLCRPRTPSYYQFKKRHENGDQRFGLHRDQRPVLDSRGLEMDAVKPPSQGGFQGPVTLRGSSQGEPMLDFAENQRIV</sequence>
<keyword evidence="2 11" id="KW-0808">Transferase</keyword>
<dbReference type="GO" id="GO:0019706">
    <property type="term" value="F:protein-cysteine S-palmitoyltransferase activity"/>
    <property type="evidence" value="ECO:0007669"/>
    <property type="project" value="UniProtKB-EC"/>
</dbReference>
<evidence type="ECO:0000256" key="11">
    <source>
        <dbReference type="RuleBase" id="RU079119"/>
    </source>
</evidence>
<dbReference type="Pfam" id="PF01529">
    <property type="entry name" value="DHHC"/>
    <property type="match status" value="1"/>
</dbReference>
<dbReference type="EC" id="2.3.1.225" evidence="11"/>
<evidence type="ECO:0000256" key="9">
    <source>
        <dbReference type="ARBA" id="ARBA00023463"/>
    </source>
</evidence>
<evidence type="ECO:0000256" key="4">
    <source>
        <dbReference type="ARBA" id="ARBA00022989"/>
    </source>
</evidence>
<evidence type="ECO:0000256" key="7">
    <source>
        <dbReference type="ARBA" id="ARBA00023288"/>
    </source>
</evidence>
<feature type="transmembrane region" description="Helical" evidence="11">
    <location>
        <begin position="510"/>
        <end position="535"/>
    </location>
</feature>
<comment type="subcellular location">
    <subcellularLocation>
        <location evidence="1">Endomembrane system</location>
        <topology evidence="1">Multi-pass membrane protein</topology>
    </subcellularLocation>
</comment>
<comment type="similarity">
    <text evidence="9">Belongs to the DHHC palmitoyltransferase family. ERF2/ZDHHC9 subfamily.</text>
</comment>
<evidence type="ECO:0000256" key="12">
    <source>
        <dbReference type="SAM" id="MobiDB-lite"/>
    </source>
</evidence>
<evidence type="ECO:0000256" key="10">
    <source>
        <dbReference type="ARBA" id="ARBA00048048"/>
    </source>
</evidence>
<feature type="transmembrane region" description="Helical" evidence="11">
    <location>
        <begin position="365"/>
        <end position="383"/>
    </location>
</feature>
<evidence type="ECO:0000259" key="13">
    <source>
        <dbReference type="Pfam" id="PF01529"/>
    </source>
</evidence>
<dbReference type="GO" id="GO:0005783">
    <property type="term" value="C:endoplasmic reticulum"/>
    <property type="evidence" value="ECO:0007669"/>
    <property type="project" value="TreeGrafter"/>
</dbReference>
<protein>
    <recommendedName>
        <fullName evidence="11">Palmitoyltransferase</fullName>
        <ecNumber evidence="11">2.3.1.225</ecNumber>
    </recommendedName>
</protein>
<dbReference type="InterPro" id="IPR039859">
    <property type="entry name" value="PFA4/ZDH16/20/ERF2-like"/>
</dbReference>
<evidence type="ECO:0000313" key="14">
    <source>
        <dbReference type="EMBL" id="PNP48563.1"/>
    </source>
</evidence>
<keyword evidence="6" id="KW-0564">Palmitate</keyword>
<feature type="transmembrane region" description="Helical" evidence="11">
    <location>
        <begin position="555"/>
        <end position="580"/>
    </location>
</feature>
<dbReference type="Proteomes" id="UP000236290">
    <property type="component" value="Unassembled WGS sequence"/>
</dbReference>
<evidence type="ECO:0000256" key="5">
    <source>
        <dbReference type="ARBA" id="ARBA00023136"/>
    </source>
</evidence>
<feature type="compositionally biased region" description="Polar residues" evidence="12">
    <location>
        <begin position="97"/>
        <end position="116"/>
    </location>
</feature>
<keyword evidence="7" id="KW-0449">Lipoprotein</keyword>
<feature type="compositionally biased region" description="Low complexity" evidence="12">
    <location>
        <begin position="15"/>
        <end position="25"/>
    </location>
</feature>
<evidence type="ECO:0000313" key="15">
    <source>
        <dbReference type="Proteomes" id="UP000236290"/>
    </source>
</evidence>
<dbReference type="GO" id="GO:0005794">
    <property type="term" value="C:Golgi apparatus"/>
    <property type="evidence" value="ECO:0007669"/>
    <property type="project" value="TreeGrafter"/>
</dbReference>
<evidence type="ECO:0000256" key="6">
    <source>
        <dbReference type="ARBA" id="ARBA00023139"/>
    </source>
</evidence>
<dbReference type="OrthoDB" id="9909019at2759"/>
<keyword evidence="4 11" id="KW-1133">Transmembrane helix</keyword>
<gene>
    <name evidence="14" type="ORF">THARTR1_10302</name>
</gene>
<comment type="catalytic activity">
    <reaction evidence="10 11">
        <text>L-cysteinyl-[protein] + hexadecanoyl-CoA = S-hexadecanoyl-L-cysteinyl-[protein] + CoA</text>
        <dbReference type="Rhea" id="RHEA:36683"/>
        <dbReference type="Rhea" id="RHEA-COMP:10131"/>
        <dbReference type="Rhea" id="RHEA-COMP:11032"/>
        <dbReference type="ChEBI" id="CHEBI:29950"/>
        <dbReference type="ChEBI" id="CHEBI:57287"/>
        <dbReference type="ChEBI" id="CHEBI:57379"/>
        <dbReference type="ChEBI" id="CHEBI:74151"/>
        <dbReference type="EC" id="2.3.1.225"/>
    </reaction>
</comment>
<feature type="transmembrane region" description="Helical" evidence="11">
    <location>
        <begin position="395"/>
        <end position="416"/>
    </location>
</feature>
<dbReference type="AlphaFoldDB" id="A0A2K0TSR7"/>
<dbReference type="InterPro" id="IPR001594">
    <property type="entry name" value="Palmitoyltrfase_DHHC"/>
</dbReference>
<keyword evidence="8 11" id="KW-0012">Acyltransferase</keyword>
<accession>A0A2K0TSR7</accession>
<comment type="domain">
    <text evidence="11">The DHHC domain is required for palmitoyltransferase activity.</text>
</comment>
<organism evidence="14 15">
    <name type="scientific">Trichoderma harzianum</name>
    <name type="common">Hypocrea lixii</name>
    <dbReference type="NCBI Taxonomy" id="5544"/>
    <lineage>
        <taxon>Eukaryota</taxon>
        <taxon>Fungi</taxon>
        <taxon>Dikarya</taxon>
        <taxon>Ascomycota</taxon>
        <taxon>Pezizomycotina</taxon>
        <taxon>Sordariomycetes</taxon>
        <taxon>Hypocreomycetidae</taxon>
        <taxon>Hypocreales</taxon>
        <taxon>Hypocreaceae</taxon>
        <taxon>Trichoderma</taxon>
    </lineage>
</organism>
<name>A0A2K0TSR7_TRIHA</name>
<feature type="domain" description="Palmitoyltransferase DHHC" evidence="13">
    <location>
        <begin position="466"/>
        <end position="591"/>
    </location>
</feature>
<proteinExistence type="inferred from homology"/>
<dbReference type="PANTHER" id="PTHR22883:SF43">
    <property type="entry name" value="PALMITOYLTRANSFERASE APP"/>
    <property type="match status" value="1"/>
</dbReference>
<evidence type="ECO:0000256" key="3">
    <source>
        <dbReference type="ARBA" id="ARBA00022692"/>
    </source>
</evidence>
<feature type="region of interest" description="Disordered" evidence="12">
    <location>
        <begin position="131"/>
        <end position="167"/>
    </location>
</feature>
<comment type="caution">
    <text evidence="14">The sequence shown here is derived from an EMBL/GenBank/DDBJ whole genome shotgun (WGS) entry which is preliminary data.</text>
</comment>
<feature type="region of interest" description="Disordered" evidence="12">
    <location>
        <begin position="1"/>
        <end position="116"/>
    </location>
</feature>
<dbReference type="PANTHER" id="PTHR22883">
    <property type="entry name" value="ZINC FINGER DHHC DOMAIN CONTAINING PROTEIN"/>
    <property type="match status" value="1"/>
</dbReference>
<evidence type="ECO:0000256" key="1">
    <source>
        <dbReference type="ARBA" id="ARBA00004127"/>
    </source>
</evidence>
<dbReference type="EMBL" id="MTYI01000229">
    <property type="protein sequence ID" value="PNP48563.1"/>
    <property type="molecule type" value="Genomic_DNA"/>
</dbReference>
<keyword evidence="5 11" id="KW-0472">Membrane</keyword>
<keyword evidence="3 11" id="KW-0812">Transmembrane</keyword>
<reference evidence="14 15" key="1">
    <citation type="submission" date="2017-02" db="EMBL/GenBank/DDBJ databases">
        <title>Genomes of Trichoderma spp. with biocontrol activity.</title>
        <authorList>
            <person name="Gardiner D."/>
            <person name="Kazan K."/>
            <person name="Vos C."/>
            <person name="Harvey P."/>
        </authorList>
    </citation>
    <scope>NUCLEOTIDE SEQUENCE [LARGE SCALE GENOMIC DNA]</scope>
    <source>
        <strain evidence="14 15">Tr1</strain>
    </source>
</reference>
<evidence type="ECO:0000256" key="8">
    <source>
        <dbReference type="ARBA" id="ARBA00023315"/>
    </source>
</evidence>